<evidence type="ECO:0000313" key="1">
    <source>
        <dbReference type="EMBL" id="SFG39659.1"/>
    </source>
</evidence>
<protein>
    <submittedName>
        <fullName evidence="1">Uncharacterized protein</fullName>
    </submittedName>
</protein>
<dbReference type="RefSeq" id="WP_210186983.1">
    <property type="nucleotide sequence ID" value="NZ_FOPM01000002.1"/>
</dbReference>
<gene>
    <name evidence="1" type="ORF">SAMN05192565_102317</name>
</gene>
<evidence type="ECO:0000313" key="2">
    <source>
        <dbReference type="Proteomes" id="UP000199229"/>
    </source>
</evidence>
<proteinExistence type="predicted"/>
<dbReference type="STRING" id="582675.SAMN05192565_102317"/>
<name>A0A1I2RJL6_9HYPH</name>
<sequence length="236" mass="24751">RGDFTADLLEVVDGERHLFMPIRIRYGEPSGILAFLSRAFAVAYAASRQPIVTSIGVPGRQGSPGATIITGTVPPVPADGKDGDYWIEDRAEAGLGRRMYGPKAGGAWPGSPFTIQVARYQDVPGLTVALGGKAAIGHTPAPDADYQALVTDVQIGFAVLTAARTVTLPDVDLYPIGQVLFIADESGQCSVDRPITVTTGAGTNDTIAGQVAIQITDAYQGLGFRRGAANVWIIAR</sequence>
<organism evidence="1 2">
    <name type="scientific">Methylobacterium gossipiicola</name>
    <dbReference type="NCBI Taxonomy" id="582675"/>
    <lineage>
        <taxon>Bacteria</taxon>
        <taxon>Pseudomonadati</taxon>
        <taxon>Pseudomonadota</taxon>
        <taxon>Alphaproteobacteria</taxon>
        <taxon>Hyphomicrobiales</taxon>
        <taxon>Methylobacteriaceae</taxon>
        <taxon>Methylobacterium</taxon>
    </lineage>
</organism>
<dbReference type="Proteomes" id="UP000199229">
    <property type="component" value="Unassembled WGS sequence"/>
</dbReference>
<dbReference type="EMBL" id="FOPM01000002">
    <property type="protein sequence ID" value="SFG39659.1"/>
    <property type="molecule type" value="Genomic_DNA"/>
</dbReference>
<dbReference type="AlphaFoldDB" id="A0A1I2RJL6"/>
<accession>A0A1I2RJL6</accession>
<keyword evidence="2" id="KW-1185">Reference proteome</keyword>
<reference evidence="2" key="1">
    <citation type="submission" date="2016-10" db="EMBL/GenBank/DDBJ databases">
        <authorList>
            <person name="Varghese N."/>
            <person name="Submissions S."/>
        </authorList>
    </citation>
    <scope>NUCLEOTIDE SEQUENCE [LARGE SCALE GENOMIC DNA]</scope>
    <source>
        <strain evidence="2">Gh-105</strain>
    </source>
</reference>
<feature type="non-terminal residue" evidence="1">
    <location>
        <position position="1"/>
    </location>
</feature>